<dbReference type="Proteomes" id="UP000314294">
    <property type="component" value="Unassembled WGS sequence"/>
</dbReference>
<evidence type="ECO:0000313" key="1">
    <source>
        <dbReference type="EMBL" id="TNN70956.1"/>
    </source>
</evidence>
<keyword evidence="2" id="KW-1185">Reference proteome</keyword>
<organism evidence="1 2">
    <name type="scientific">Liparis tanakae</name>
    <name type="common">Tanaka's snailfish</name>
    <dbReference type="NCBI Taxonomy" id="230148"/>
    <lineage>
        <taxon>Eukaryota</taxon>
        <taxon>Metazoa</taxon>
        <taxon>Chordata</taxon>
        <taxon>Craniata</taxon>
        <taxon>Vertebrata</taxon>
        <taxon>Euteleostomi</taxon>
        <taxon>Actinopterygii</taxon>
        <taxon>Neopterygii</taxon>
        <taxon>Teleostei</taxon>
        <taxon>Neoteleostei</taxon>
        <taxon>Acanthomorphata</taxon>
        <taxon>Eupercaria</taxon>
        <taxon>Perciformes</taxon>
        <taxon>Cottioidei</taxon>
        <taxon>Cottales</taxon>
        <taxon>Liparidae</taxon>
        <taxon>Liparis</taxon>
    </lineage>
</organism>
<name>A0A4Z2HYP1_9TELE</name>
<accession>A0A4Z2HYP1</accession>
<evidence type="ECO:0000313" key="2">
    <source>
        <dbReference type="Proteomes" id="UP000314294"/>
    </source>
</evidence>
<reference evidence="1 2" key="1">
    <citation type="submission" date="2019-03" db="EMBL/GenBank/DDBJ databases">
        <title>First draft genome of Liparis tanakae, snailfish: a comprehensive survey of snailfish specific genes.</title>
        <authorList>
            <person name="Kim W."/>
            <person name="Song I."/>
            <person name="Jeong J.-H."/>
            <person name="Kim D."/>
            <person name="Kim S."/>
            <person name="Ryu S."/>
            <person name="Song J.Y."/>
            <person name="Lee S.K."/>
        </authorList>
    </citation>
    <scope>NUCLEOTIDE SEQUENCE [LARGE SCALE GENOMIC DNA]</scope>
    <source>
        <tissue evidence="1">Muscle</tissue>
    </source>
</reference>
<proteinExistence type="predicted"/>
<gene>
    <name evidence="1" type="ORF">EYF80_018772</name>
</gene>
<comment type="caution">
    <text evidence="1">The sequence shown here is derived from an EMBL/GenBank/DDBJ whole genome shotgun (WGS) entry which is preliminary data.</text>
</comment>
<sequence>MKLRRFVKLQKQGVEPCQALLLRRLLFLTHRQHNLTWRTDKRRNSHSSQHELHGGSLQQQRVGVELPHFTLDARLLGLEHELNPPGVTWTNHTWMRRGIENVTQGRRGAVKTG</sequence>
<protein>
    <submittedName>
        <fullName evidence="1">Uncharacterized protein</fullName>
    </submittedName>
</protein>
<dbReference type="AlphaFoldDB" id="A0A4Z2HYP1"/>
<dbReference type="EMBL" id="SRLO01000156">
    <property type="protein sequence ID" value="TNN70956.1"/>
    <property type="molecule type" value="Genomic_DNA"/>
</dbReference>